<evidence type="ECO:0000256" key="1">
    <source>
        <dbReference type="ARBA" id="ARBA00007047"/>
    </source>
</evidence>
<keyword evidence="4" id="KW-1185">Reference proteome</keyword>
<dbReference type="RefSeq" id="WP_066746772.1">
    <property type="nucleotide sequence ID" value="NZ_CP016757.1"/>
</dbReference>
<dbReference type="EMBL" id="CP016757">
    <property type="protein sequence ID" value="ANZ45799.1"/>
    <property type="molecule type" value="Genomic_DNA"/>
</dbReference>
<dbReference type="InterPro" id="IPR004165">
    <property type="entry name" value="CoA_trans_fam_I"/>
</dbReference>
<name>A0A1B2I749_9BACT</name>
<dbReference type="KEGG" id="cpor:BED41_12325"/>
<dbReference type="GeneID" id="83058633"/>
<proteinExistence type="inferred from homology"/>
<organism evidence="3 4">
    <name type="scientific">Cloacibacillus porcorum</name>
    <dbReference type="NCBI Taxonomy" id="1197717"/>
    <lineage>
        <taxon>Bacteria</taxon>
        <taxon>Thermotogati</taxon>
        <taxon>Synergistota</taxon>
        <taxon>Synergistia</taxon>
        <taxon>Synergistales</taxon>
        <taxon>Synergistaceae</taxon>
        <taxon>Cloacibacillus</taxon>
    </lineage>
</organism>
<dbReference type="GO" id="GO:0008410">
    <property type="term" value="F:CoA-transferase activity"/>
    <property type="evidence" value="ECO:0007669"/>
    <property type="project" value="InterPro"/>
</dbReference>
<keyword evidence="2 3" id="KW-0808">Transferase</keyword>
<evidence type="ECO:0000313" key="4">
    <source>
        <dbReference type="Proteomes" id="UP000093044"/>
    </source>
</evidence>
<dbReference type="InterPro" id="IPR037171">
    <property type="entry name" value="NagB/RpiA_transferase-like"/>
</dbReference>
<evidence type="ECO:0000256" key="2">
    <source>
        <dbReference type="ARBA" id="ARBA00022679"/>
    </source>
</evidence>
<dbReference type="AlphaFoldDB" id="A0A1B2I749"/>
<dbReference type="Gene3D" id="3.40.1080.10">
    <property type="entry name" value="Glutaconate Coenzyme A-transferase"/>
    <property type="match status" value="1"/>
</dbReference>
<dbReference type="PANTHER" id="PTHR13707">
    <property type="entry name" value="KETOACID-COENZYME A TRANSFERASE"/>
    <property type="match status" value="1"/>
</dbReference>
<dbReference type="InterPro" id="IPR012791">
    <property type="entry name" value="3-oxoacid_CoA-transf_B"/>
</dbReference>
<dbReference type="NCBIfam" id="TIGR02428">
    <property type="entry name" value="pcaJ_scoB_fam"/>
    <property type="match status" value="1"/>
</dbReference>
<dbReference type="OrthoDB" id="9778604at2"/>
<reference evidence="3" key="1">
    <citation type="submission" date="2016-08" db="EMBL/GenBank/DDBJ databases">
        <title>Complete genome of Cloacibacillus porcorum.</title>
        <authorList>
            <person name="Looft T."/>
            <person name="Bayles D.O."/>
            <person name="Alt D.P."/>
        </authorList>
    </citation>
    <scope>NUCLEOTIDE SEQUENCE [LARGE SCALE GENOMIC DNA]</scope>
    <source>
        <strain evidence="3">CL-84</strain>
    </source>
</reference>
<sequence length="222" mass="23968">MLPELNEREARARIAKRVASELEDGALVNLGIGIPQLVPDYLPKGVRLILQTENGVINAGASADRHDLRVIDAGGTPVSVLPGGALISSELSFAIMRGGHIDVTVLGALEVDREGSLANWMIPQVRVPGMGGAMDIVTGAKKVYVATRHFDKEGRSKLVQKCSLPLTGRGVVDVIVTEYCVVRNIYGHMVMTEIAEDTGLQALLDRTEMQIDVSSQLRRVDF</sequence>
<dbReference type="Pfam" id="PF01144">
    <property type="entry name" value="CoA_trans"/>
    <property type="match status" value="1"/>
</dbReference>
<protein>
    <submittedName>
        <fullName evidence="3">Succinyl-CoA--3-ketoacid-CoA transferase</fullName>
    </submittedName>
</protein>
<evidence type="ECO:0000313" key="3">
    <source>
        <dbReference type="EMBL" id="ANZ45799.1"/>
    </source>
</evidence>
<dbReference type="Proteomes" id="UP000093044">
    <property type="component" value="Chromosome"/>
</dbReference>
<dbReference type="PANTHER" id="PTHR13707:SF57">
    <property type="entry name" value="SUCCINYL-COA:3-KETOACID COENZYME A TRANSFERASE SUBUNIT B-RELATED"/>
    <property type="match status" value="1"/>
</dbReference>
<comment type="similarity">
    <text evidence="1">Belongs to the 3-oxoacid CoA-transferase subunit B family.</text>
</comment>
<dbReference type="SUPFAM" id="SSF100950">
    <property type="entry name" value="NagB/RpiA/CoA transferase-like"/>
    <property type="match status" value="1"/>
</dbReference>
<dbReference type="STRING" id="1197717.BED41_12325"/>
<dbReference type="SMART" id="SM00882">
    <property type="entry name" value="CoA_trans"/>
    <property type="match status" value="1"/>
</dbReference>
<gene>
    <name evidence="3" type="ORF">BED41_12325</name>
</gene>
<accession>A0A1B2I749</accession>